<evidence type="ECO:0000256" key="3">
    <source>
        <dbReference type="ARBA" id="ARBA00022801"/>
    </source>
</evidence>
<evidence type="ECO:0000313" key="9">
    <source>
        <dbReference type="Proteomes" id="UP000292544"/>
    </source>
</evidence>
<keyword evidence="3" id="KW-0378">Hydrolase</keyword>
<proteinExistence type="inferred from homology"/>
<dbReference type="CDD" id="cd01949">
    <property type="entry name" value="GGDEF"/>
    <property type="match status" value="1"/>
</dbReference>
<sequence>MKLWQKLFLGLVACMLLVVNQGIASELPLNTVRIHYHRDAGDYEGWGLHLWGDDLALTHVVSWRFPMLISGRDDFGVYYDVPVIDKAKGFGFIIHRGKEKNVKQDMVLNVARDGFEVWQLQGDPRLYSSDPLIALAKAKADKAKADKLKAEKAKADKLKADKAKADKLKADKAKADKLKAEKAKADKLKAEKAEKDRIAEQPVDEGRVLSLLETLRKDNEVRVAEKEASLQRLRKQLAAESAARKKAEKALAESQGGVGETSGELAAELEIAQTRERELNERVTALQTELNKLIQISKRAAPLQAAESKQRWFDWLSHTTVILLTIILLVFVTIYRRQRGELVKKMLAQKAELVSAQEKISRDTEERQQVENKMIAMAGVDELTGLPNRSIFNRSLQRSVAKASRSNRKMALLFIDLDRFKLINDTLGHDYGDQVLRTVSERFRECIREVDMLARLGGDEFVLMIEDLVDPKFLAGVATKMISAAQQPFFMAGQEYHVTASIGIATYPKDAKDASALLKHADIAMYRAKDAGKNTYQFFSEQMNIHSLQQLALESSLRSSIEREELLLHYQPIVDAKVGRITALEALLRWQHPDMGLVGPMQFIPIAEESGLIVPIGHWVLQTACQQGQAWHQAGYDIALTVNLSPRQLIEPDIVASIEEILSKTGFPAEYLTLEITEDLMMSNPEETVERIEDLRQLGIKFAVDDFGTGYSSLSYLKKFPIDTLKVDRSFLQGVPDDSDDSAITSAIVAMGKNLRLNVIAEGVETSEQCDFLLKQGCRLMQGYAFAKPQPAEEVSSLLDGTVGTFQVLAS</sequence>
<keyword evidence="2" id="KW-0732">Signal</keyword>
<evidence type="ECO:0000259" key="7">
    <source>
        <dbReference type="PROSITE" id="PS50887"/>
    </source>
</evidence>
<dbReference type="PROSITE" id="PS50887">
    <property type="entry name" value="GGDEF"/>
    <property type="match status" value="1"/>
</dbReference>
<dbReference type="EMBL" id="SHLY01000004">
    <property type="protein sequence ID" value="TAA45013.1"/>
    <property type="molecule type" value="Genomic_DNA"/>
</dbReference>
<dbReference type="SUPFAM" id="SSF141868">
    <property type="entry name" value="EAL domain-like"/>
    <property type="match status" value="1"/>
</dbReference>
<dbReference type="CDD" id="cd01948">
    <property type="entry name" value="EAL"/>
    <property type="match status" value="1"/>
</dbReference>
<keyword evidence="4" id="KW-0326">Glycosidase</keyword>
<evidence type="ECO:0000256" key="5">
    <source>
        <dbReference type="SAM" id="Coils"/>
    </source>
</evidence>
<dbReference type="SMART" id="SM00052">
    <property type="entry name" value="EAL"/>
    <property type="match status" value="1"/>
</dbReference>
<dbReference type="Pfam" id="PF00990">
    <property type="entry name" value="GGDEF"/>
    <property type="match status" value="1"/>
</dbReference>
<dbReference type="CDD" id="cd10315">
    <property type="entry name" value="CBM41_pullulanase"/>
    <property type="match status" value="1"/>
</dbReference>
<dbReference type="Proteomes" id="UP000292544">
    <property type="component" value="Unassembled WGS sequence"/>
</dbReference>
<dbReference type="SUPFAM" id="SSF49452">
    <property type="entry name" value="Starch-binding domain-like"/>
    <property type="match status" value="1"/>
</dbReference>
<feature type="domain" description="EAL" evidence="6">
    <location>
        <begin position="550"/>
        <end position="803"/>
    </location>
</feature>
<comment type="caution">
    <text evidence="8">The sequence shown here is derived from an EMBL/GenBank/DDBJ whole genome shotgun (WGS) entry which is preliminary data.</text>
</comment>
<dbReference type="NCBIfam" id="TIGR00254">
    <property type="entry name" value="GGDEF"/>
    <property type="match status" value="1"/>
</dbReference>
<dbReference type="SUPFAM" id="SSF55073">
    <property type="entry name" value="Nucleotide cyclase"/>
    <property type="match status" value="1"/>
</dbReference>
<gene>
    <name evidence="8" type="ORF">EXY25_12450</name>
</gene>
<dbReference type="Gene3D" id="2.60.40.1110">
    <property type="match status" value="1"/>
</dbReference>
<feature type="coiled-coil region" evidence="5">
    <location>
        <begin position="133"/>
        <end position="296"/>
    </location>
</feature>
<dbReference type="InterPro" id="IPR013784">
    <property type="entry name" value="Carb-bd-like_fold"/>
</dbReference>
<dbReference type="InterPro" id="IPR001633">
    <property type="entry name" value="EAL_dom"/>
</dbReference>
<protein>
    <submittedName>
        <fullName evidence="8">EAL domain-containing protein</fullName>
    </submittedName>
</protein>
<dbReference type="SMART" id="SM00267">
    <property type="entry name" value="GGDEF"/>
    <property type="match status" value="1"/>
</dbReference>
<dbReference type="Gene3D" id="3.20.20.450">
    <property type="entry name" value="EAL domain"/>
    <property type="match status" value="1"/>
</dbReference>
<dbReference type="InterPro" id="IPR052155">
    <property type="entry name" value="Biofilm_reg_signaling"/>
</dbReference>
<comment type="similarity">
    <text evidence="1">Belongs to the glycosyl hydrolase 13 family.</text>
</comment>
<dbReference type="InterPro" id="IPR029787">
    <property type="entry name" value="Nucleotide_cyclase"/>
</dbReference>
<evidence type="ECO:0000256" key="4">
    <source>
        <dbReference type="ARBA" id="ARBA00023295"/>
    </source>
</evidence>
<accession>A0ABY1WN81</accession>
<name>A0ABY1WN81_9GAMM</name>
<keyword evidence="9" id="KW-1185">Reference proteome</keyword>
<dbReference type="InterPro" id="IPR005323">
    <property type="entry name" value="CBM41_pullulanase"/>
</dbReference>
<dbReference type="Pfam" id="PF03714">
    <property type="entry name" value="PUD"/>
    <property type="match status" value="1"/>
</dbReference>
<evidence type="ECO:0000259" key="6">
    <source>
        <dbReference type="PROSITE" id="PS50883"/>
    </source>
</evidence>
<dbReference type="PANTHER" id="PTHR44757:SF2">
    <property type="entry name" value="BIOFILM ARCHITECTURE MAINTENANCE PROTEIN MBAA"/>
    <property type="match status" value="1"/>
</dbReference>
<reference evidence="9" key="1">
    <citation type="submission" date="2019-02" db="EMBL/GenBank/DDBJ databases">
        <title>Draft genome sequence of Muricauda sp. 176CP4-71.</title>
        <authorList>
            <person name="Park J.-S."/>
        </authorList>
    </citation>
    <scope>NUCLEOTIDE SEQUENCE [LARGE SCALE GENOMIC DNA]</scope>
    <source>
        <strain evidence="9">176GS2-150</strain>
    </source>
</reference>
<evidence type="ECO:0000256" key="1">
    <source>
        <dbReference type="ARBA" id="ARBA00008061"/>
    </source>
</evidence>
<dbReference type="InterPro" id="IPR000160">
    <property type="entry name" value="GGDEF_dom"/>
</dbReference>
<dbReference type="Pfam" id="PF00563">
    <property type="entry name" value="EAL"/>
    <property type="match status" value="1"/>
</dbReference>
<organism evidence="8 9">
    <name type="scientific">Corallincola spongiicola</name>
    <dbReference type="NCBI Taxonomy" id="2520508"/>
    <lineage>
        <taxon>Bacteria</taxon>
        <taxon>Pseudomonadati</taxon>
        <taxon>Pseudomonadota</taxon>
        <taxon>Gammaproteobacteria</taxon>
        <taxon>Alteromonadales</taxon>
        <taxon>Psychromonadaceae</taxon>
        <taxon>Corallincola</taxon>
    </lineage>
</organism>
<feature type="domain" description="GGDEF" evidence="7">
    <location>
        <begin position="408"/>
        <end position="541"/>
    </location>
</feature>
<evidence type="ECO:0000313" key="8">
    <source>
        <dbReference type="EMBL" id="TAA45013.1"/>
    </source>
</evidence>
<dbReference type="InterPro" id="IPR035919">
    <property type="entry name" value="EAL_sf"/>
</dbReference>
<dbReference type="RefSeq" id="WP_130567023.1">
    <property type="nucleotide sequence ID" value="NZ_SHLY01000004.1"/>
</dbReference>
<dbReference type="Gene3D" id="3.30.70.270">
    <property type="match status" value="1"/>
</dbReference>
<keyword evidence="5" id="KW-0175">Coiled coil</keyword>
<dbReference type="InterPro" id="IPR043128">
    <property type="entry name" value="Rev_trsase/Diguanyl_cyclase"/>
</dbReference>
<evidence type="ECO:0000256" key="2">
    <source>
        <dbReference type="ARBA" id="ARBA00022729"/>
    </source>
</evidence>
<dbReference type="PANTHER" id="PTHR44757">
    <property type="entry name" value="DIGUANYLATE CYCLASE DGCP"/>
    <property type="match status" value="1"/>
</dbReference>
<dbReference type="PROSITE" id="PS50883">
    <property type="entry name" value="EAL"/>
    <property type="match status" value="1"/>
</dbReference>